<reference evidence="1 2" key="1">
    <citation type="journal article" date="2010" name="Genome Biol.">
        <title>A first genome assembly of the barley fungal pathogen Pyrenophora teres f. teres.</title>
        <authorList>
            <person name="Ellwood S.R."/>
            <person name="Liu Z."/>
            <person name="Syme R.A."/>
            <person name="Lai Z."/>
            <person name="Hane J.K."/>
            <person name="Keiper F."/>
            <person name="Moffat C.S."/>
            <person name="Oliver R.P."/>
            <person name="Friesen T.L."/>
        </authorList>
    </citation>
    <scope>NUCLEOTIDE SEQUENCE [LARGE SCALE GENOMIC DNA]</scope>
    <source>
        <strain evidence="1 2">0-1</strain>
    </source>
</reference>
<evidence type="ECO:0000313" key="1">
    <source>
        <dbReference type="EMBL" id="EFQ92746.1"/>
    </source>
</evidence>
<organism evidence="2">
    <name type="scientific">Pyrenophora teres f. teres (strain 0-1)</name>
    <name type="common">Barley net blotch fungus</name>
    <name type="synonym">Drechslera teres f. teres</name>
    <dbReference type="NCBI Taxonomy" id="861557"/>
    <lineage>
        <taxon>Eukaryota</taxon>
        <taxon>Fungi</taxon>
        <taxon>Dikarya</taxon>
        <taxon>Ascomycota</taxon>
        <taxon>Pezizomycotina</taxon>
        <taxon>Dothideomycetes</taxon>
        <taxon>Pleosporomycetidae</taxon>
        <taxon>Pleosporales</taxon>
        <taxon>Pleosporineae</taxon>
        <taxon>Pleosporaceae</taxon>
        <taxon>Pyrenophora</taxon>
    </lineage>
</organism>
<accession>E3RNF3</accession>
<gene>
    <name evidence="1" type="ORF">PTT_10093</name>
</gene>
<dbReference type="KEGG" id="pte:PTT_10093"/>
<sequence>MMYKNLPLYINKTSRLCYLHRQSHIAMKESTAAHQIVGLNASTTSTYYDILGKIDGSPNSRSDCIDVHGILEKIDSSPNSRSYCIDIHDILERIDGCSPNIWSDCIDVPDTLEKIDSSPNSRKATRC</sequence>
<evidence type="ECO:0000313" key="2">
    <source>
        <dbReference type="Proteomes" id="UP000001067"/>
    </source>
</evidence>
<name>E3RNF3_PYRTT</name>
<dbReference type="Proteomes" id="UP000001067">
    <property type="component" value="Unassembled WGS sequence"/>
</dbReference>
<dbReference type="AlphaFoldDB" id="E3RNF3"/>
<protein>
    <submittedName>
        <fullName evidence="1">Uncharacterized protein</fullName>
    </submittedName>
</protein>
<dbReference type="EMBL" id="GL534186">
    <property type="protein sequence ID" value="EFQ92746.1"/>
    <property type="molecule type" value="Genomic_DNA"/>
</dbReference>
<keyword evidence="2" id="KW-1185">Reference proteome</keyword>
<proteinExistence type="predicted"/>
<dbReference type="HOGENOM" id="CLU_1971637_0_0_1"/>